<accession>A0AAD8VAQ9</accession>
<dbReference type="GO" id="GO:0003824">
    <property type="term" value="F:catalytic activity"/>
    <property type="evidence" value="ECO:0007669"/>
    <property type="project" value="InterPro"/>
</dbReference>
<dbReference type="Pfam" id="PF24883">
    <property type="entry name" value="NPHP3_N"/>
    <property type="match status" value="1"/>
</dbReference>
<evidence type="ECO:0000313" key="5">
    <source>
        <dbReference type="Proteomes" id="UP001230504"/>
    </source>
</evidence>
<dbReference type="InterPro" id="IPR007111">
    <property type="entry name" value="NACHT_NTPase"/>
</dbReference>
<feature type="repeat" description="ANK" evidence="2">
    <location>
        <begin position="725"/>
        <end position="757"/>
    </location>
</feature>
<dbReference type="Pfam" id="PF01048">
    <property type="entry name" value="PNP_UDP_1"/>
    <property type="match status" value="1"/>
</dbReference>
<feature type="repeat" description="ANK" evidence="2">
    <location>
        <begin position="692"/>
        <end position="724"/>
    </location>
</feature>
<dbReference type="InterPro" id="IPR056884">
    <property type="entry name" value="NPHP3-like_N"/>
</dbReference>
<evidence type="ECO:0000256" key="2">
    <source>
        <dbReference type="PROSITE-ProRule" id="PRU00023"/>
    </source>
</evidence>
<dbReference type="InterPro" id="IPR036770">
    <property type="entry name" value="Ankyrin_rpt-contain_sf"/>
</dbReference>
<dbReference type="InterPro" id="IPR027417">
    <property type="entry name" value="P-loop_NTPase"/>
</dbReference>
<dbReference type="Gene3D" id="3.40.50.1580">
    <property type="entry name" value="Nucleoside phosphorylase domain"/>
    <property type="match status" value="1"/>
</dbReference>
<dbReference type="SUPFAM" id="SSF52540">
    <property type="entry name" value="P-loop containing nucleoside triphosphate hydrolases"/>
    <property type="match status" value="1"/>
</dbReference>
<dbReference type="PROSITE" id="PS50837">
    <property type="entry name" value="NACHT"/>
    <property type="match status" value="1"/>
</dbReference>
<evidence type="ECO:0000313" key="4">
    <source>
        <dbReference type="EMBL" id="KAK1598383.1"/>
    </source>
</evidence>
<dbReference type="InterPro" id="IPR035994">
    <property type="entry name" value="Nucleoside_phosphorylase_sf"/>
</dbReference>
<evidence type="ECO:0000256" key="1">
    <source>
        <dbReference type="ARBA" id="ARBA00022737"/>
    </source>
</evidence>
<dbReference type="RefSeq" id="XP_060419088.1">
    <property type="nucleotide sequence ID" value="XM_060560706.1"/>
</dbReference>
<dbReference type="PANTHER" id="PTHR46082:SF11">
    <property type="entry name" value="AAA+ ATPASE DOMAIN-CONTAINING PROTEIN-RELATED"/>
    <property type="match status" value="1"/>
</dbReference>
<dbReference type="EMBL" id="JAHLJV010000005">
    <property type="protein sequence ID" value="KAK1598383.1"/>
    <property type="molecule type" value="Genomic_DNA"/>
</dbReference>
<dbReference type="Gene3D" id="3.40.50.300">
    <property type="entry name" value="P-loop containing nucleotide triphosphate hydrolases"/>
    <property type="match status" value="1"/>
</dbReference>
<keyword evidence="2" id="KW-0040">ANK repeat</keyword>
<dbReference type="PROSITE" id="PS50297">
    <property type="entry name" value="ANK_REP_REGION"/>
    <property type="match status" value="1"/>
</dbReference>
<dbReference type="InterPro" id="IPR053137">
    <property type="entry name" value="NLR-like"/>
</dbReference>
<dbReference type="Pfam" id="PF12796">
    <property type="entry name" value="Ank_2"/>
    <property type="match status" value="1"/>
</dbReference>
<keyword evidence="1" id="KW-0677">Repeat</keyword>
<dbReference type="Proteomes" id="UP001230504">
    <property type="component" value="Unassembled WGS sequence"/>
</dbReference>
<reference evidence="4" key="1">
    <citation type="submission" date="2021-06" db="EMBL/GenBank/DDBJ databases">
        <title>Comparative genomics, transcriptomics and evolutionary studies reveal genomic signatures of adaptation to plant cell wall in hemibiotrophic fungi.</title>
        <authorList>
            <consortium name="DOE Joint Genome Institute"/>
            <person name="Baroncelli R."/>
            <person name="Diaz J.F."/>
            <person name="Benocci T."/>
            <person name="Peng M."/>
            <person name="Battaglia E."/>
            <person name="Haridas S."/>
            <person name="Andreopoulos W."/>
            <person name="Labutti K."/>
            <person name="Pangilinan J."/>
            <person name="Floch G.L."/>
            <person name="Makela M.R."/>
            <person name="Henrissat B."/>
            <person name="Grigoriev I.V."/>
            <person name="Crouch J.A."/>
            <person name="De Vries R.P."/>
            <person name="Sukno S.A."/>
            <person name="Thon M.R."/>
        </authorList>
    </citation>
    <scope>NUCLEOTIDE SEQUENCE</scope>
    <source>
        <strain evidence="4">CBS 125086</strain>
    </source>
</reference>
<dbReference type="Gene3D" id="1.25.40.20">
    <property type="entry name" value="Ankyrin repeat-containing domain"/>
    <property type="match status" value="1"/>
</dbReference>
<dbReference type="SUPFAM" id="SSF53167">
    <property type="entry name" value="Purine and uridine phosphorylases"/>
    <property type="match status" value="1"/>
</dbReference>
<dbReference type="GeneID" id="85444946"/>
<organism evidence="4 5">
    <name type="scientific">Colletotrichum navitas</name>
    <dbReference type="NCBI Taxonomy" id="681940"/>
    <lineage>
        <taxon>Eukaryota</taxon>
        <taxon>Fungi</taxon>
        <taxon>Dikarya</taxon>
        <taxon>Ascomycota</taxon>
        <taxon>Pezizomycotina</taxon>
        <taxon>Sordariomycetes</taxon>
        <taxon>Hypocreomycetidae</taxon>
        <taxon>Glomerellales</taxon>
        <taxon>Glomerellaceae</taxon>
        <taxon>Colletotrichum</taxon>
        <taxon>Colletotrichum graminicola species complex</taxon>
    </lineage>
</organism>
<dbReference type="SMART" id="SM00248">
    <property type="entry name" value="ANK"/>
    <property type="match status" value="3"/>
</dbReference>
<dbReference type="GO" id="GO:0009116">
    <property type="term" value="P:nucleoside metabolic process"/>
    <property type="evidence" value="ECO:0007669"/>
    <property type="project" value="InterPro"/>
</dbReference>
<dbReference type="AlphaFoldDB" id="A0AAD8VAQ9"/>
<dbReference type="InterPro" id="IPR000845">
    <property type="entry name" value="Nucleoside_phosphorylase_d"/>
</dbReference>
<name>A0AAD8VAQ9_9PEZI</name>
<protein>
    <recommendedName>
        <fullName evidence="3">NACHT domain-containing protein</fullName>
    </recommendedName>
</protein>
<dbReference type="SUPFAM" id="SSF48403">
    <property type="entry name" value="Ankyrin repeat"/>
    <property type="match status" value="1"/>
</dbReference>
<proteinExistence type="predicted"/>
<gene>
    <name evidence="4" type="ORF">LY79DRAFT_586957</name>
</gene>
<dbReference type="InterPro" id="IPR002110">
    <property type="entry name" value="Ankyrin_rpt"/>
</dbReference>
<dbReference type="PROSITE" id="PS50088">
    <property type="entry name" value="ANK_REPEAT"/>
    <property type="match status" value="2"/>
</dbReference>
<comment type="caution">
    <text evidence="4">The sequence shown here is derived from an EMBL/GenBank/DDBJ whole genome shotgun (WGS) entry which is preliminary data.</text>
</comment>
<keyword evidence="5" id="KW-1185">Reference proteome</keyword>
<dbReference type="PANTHER" id="PTHR46082">
    <property type="entry name" value="ATP/GTP-BINDING PROTEIN-RELATED"/>
    <property type="match status" value="1"/>
</dbReference>
<evidence type="ECO:0000259" key="3">
    <source>
        <dbReference type="PROSITE" id="PS50837"/>
    </source>
</evidence>
<feature type="domain" description="NACHT" evidence="3">
    <location>
        <begin position="315"/>
        <end position="456"/>
    </location>
</feature>
<sequence>MSDPYNYTVGWICATPTELAAALSFLDERHSDPEGIAQNDSNCYTLGTMGNHNVVFAIMPKNEYGIATATAVAVHMVHSFPNVRVGLMVGVGGGAPSQQHDIRLGDVVVGSRIIQCDYGKAMQNRAFVETGFLNQPPPVLLNAVARLQIDYMREGPGLNVKVERALSQWNRLRKTHSRPSASTDQLYRSDFVHPSDSSAACSQECSANIPNVGLVASASRVMKNAETWDKFSRERGVLCFEMEAAGVMNHFPYLVLRAEIKTQIDTMSSNNHIQKLRQWLSPPDTSTHYNIARESRHEGTGPWFLEKNGCMDLVSTLWLHGIPGSGKTVLIATVLDHLALMDDLITLESFFDFSDTSKQKPEDTYRSLAFQLYTKRIGSRKHLDSLLVSHDDGRRQPTAQALFQCLQAIIQAQGRLCIVLDALDECIKRFDLLRWIESAISSSHLPHVQLIATGRPEKEFMCDFRNWIGESCLPLDSYISNRLTRSKEFSRWASTAHILQHIQEEVGGKAQGVLETCLDREKLEAAMEPLPSDLNATYARILQSIPQRRRKKTVRLLQFLVYSERPLTLRECIDLMAIRVDGRRSFDPGDRVPDPMDIARFCTSMVVLTETPDAAWGDYLLQLSHFHRFRGAEPRISITETCLFYLANVEEMEAAEMRRLFPLATYAADNWMNHARILLSDRPNVNATSDVRYCTALQAASIRGHRGVVQLLIYAGANVDAIGGECNIALQAASTGGHREIVQLLLNAGANVSAKRGTSSNDHQEVIQMLLGEGVDVKAIASTYNTALQAASFAGHQEVIQMLLTCSCPRQSSYEVTVGYQEDSCE</sequence>